<proteinExistence type="predicted"/>
<accession>A0ABW0NJ03</accession>
<evidence type="ECO:0000259" key="4">
    <source>
        <dbReference type="PROSITE" id="PS50949"/>
    </source>
</evidence>
<dbReference type="Gene3D" id="1.20.120.530">
    <property type="entry name" value="GntR ligand-binding domain-like"/>
    <property type="match status" value="1"/>
</dbReference>
<keyword evidence="6" id="KW-1185">Reference proteome</keyword>
<keyword evidence="3" id="KW-0804">Transcription</keyword>
<dbReference type="SUPFAM" id="SSF48008">
    <property type="entry name" value="GntR ligand-binding domain-like"/>
    <property type="match status" value="1"/>
</dbReference>
<feature type="domain" description="HTH gntR-type" evidence="4">
    <location>
        <begin position="9"/>
        <end position="76"/>
    </location>
</feature>
<dbReference type="PANTHER" id="PTHR43537:SF20">
    <property type="entry name" value="HTH-TYPE TRANSCRIPTIONAL REPRESSOR GLAR"/>
    <property type="match status" value="1"/>
</dbReference>
<reference evidence="6" key="1">
    <citation type="journal article" date="2019" name="Int. J. Syst. Evol. Microbiol.">
        <title>The Global Catalogue of Microorganisms (GCM) 10K type strain sequencing project: providing services to taxonomists for standard genome sequencing and annotation.</title>
        <authorList>
            <consortium name="The Broad Institute Genomics Platform"/>
            <consortium name="The Broad Institute Genome Sequencing Center for Infectious Disease"/>
            <person name="Wu L."/>
            <person name="Ma J."/>
        </authorList>
    </citation>
    <scope>NUCLEOTIDE SEQUENCE [LARGE SCALE GENOMIC DNA]</scope>
    <source>
        <strain evidence="6">CCUG 57401</strain>
    </source>
</reference>
<organism evidence="5 6">
    <name type="scientific">Caenimonas terrae</name>
    <dbReference type="NCBI Taxonomy" id="696074"/>
    <lineage>
        <taxon>Bacteria</taxon>
        <taxon>Pseudomonadati</taxon>
        <taxon>Pseudomonadota</taxon>
        <taxon>Betaproteobacteria</taxon>
        <taxon>Burkholderiales</taxon>
        <taxon>Comamonadaceae</taxon>
        <taxon>Caenimonas</taxon>
    </lineage>
</organism>
<dbReference type="Pfam" id="PF00392">
    <property type="entry name" value="GntR"/>
    <property type="match status" value="1"/>
</dbReference>
<comment type="caution">
    <text evidence="5">The sequence shown here is derived from an EMBL/GenBank/DDBJ whole genome shotgun (WGS) entry which is preliminary data.</text>
</comment>
<evidence type="ECO:0000256" key="3">
    <source>
        <dbReference type="ARBA" id="ARBA00023163"/>
    </source>
</evidence>
<dbReference type="InterPro" id="IPR036390">
    <property type="entry name" value="WH_DNA-bd_sf"/>
</dbReference>
<dbReference type="EMBL" id="JBHSMF010000009">
    <property type="protein sequence ID" value="MFC5499133.1"/>
    <property type="molecule type" value="Genomic_DNA"/>
</dbReference>
<protein>
    <submittedName>
        <fullName evidence="5">GntR family transcriptional regulator</fullName>
    </submittedName>
</protein>
<dbReference type="CDD" id="cd07377">
    <property type="entry name" value="WHTH_GntR"/>
    <property type="match status" value="1"/>
</dbReference>
<dbReference type="PANTHER" id="PTHR43537">
    <property type="entry name" value="TRANSCRIPTIONAL REGULATOR, GNTR FAMILY"/>
    <property type="match status" value="1"/>
</dbReference>
<dbReference type="SMART" id="SM00345">
    <property type="entry name" value="HTH_GNTR"/>
    <property type="match status" value="1"/>
</dbReference>
<keyword evidence="1" id="KW-0805">Transcription regulation</keyword>
<sequence>MKTLVETEIPLAEHAYRELRKAILRCEYEPGDRLRVEELTRRFGVSSSPIREALNRLSQQGLVRTVENCGFRVAPLTAEGVADVVRVRLMIEAEALRDSIAHGDDAWEASIVASAHALGLVERRLGDEPRALDDEWSARHRAYHMSLYSACTSTLLLEMVGVLFDRAEHYRRWSATHRQAPRSKNDEHQKLRTAVLARDTDKALELIRRHISRTGVLVAAALDGAPPEWIQ</sequence>
<evidence type="ECO:0000256" key="1">
    <source>
        <dbReference type="ARBA" id="ARBA00023015"/>
    </source>
</evidence>
<evidence type="ECO:0000313" key="5">
    <source>
        <dbReference type="EMBL" id="MFC5499133.1"/>
    </source>
</evidence>
<dbReference type="PROSITE" id="PS50949">
    <property type="entry name" value="HTH_GNTR"/>
    <property type="match status" value="1"/>
</dbReference>
<dbReference type="InterPro" id="IPR011711">
    <property type="entry name" value="GntR_C"/>
</dbReference>
<dbReference type="SMART" id="SM00895">
    <property type="entry name" value="FCD"/>
    <property type="match status" value="1"/>
</dbReference>
<dbReference type="SUPFAM" id="SSF46785">
    <property type="entry name" value="Winged helix' DNA-binding domain"/>
    <property type="match status" value="1"/>
</dbReference>
<dbReference type="RefSeq" id="WP_376851264.1">
    <property type="nucleotide sequence ID" value="NZ_JBHSMF010000009.1"/>
</dbReference>
<dbReference type="InterPro" id="IPR000524">
    <property type="entry name" value="Tscrpt_reg_HTH_GntR"/>
</dbReference>
<gene>
    <name evidence="5" type="ORF">ACFPOE_16420</name>
</gene>
<keyword evidence="2" id="KW-0238">DNA-binding</keyword>
<dbReference type="Proteomes" id="UP001596037">
    <property type="component" value="Unassembled WGS sequence"/>
</dbReference>
<dbReference type="InterPro" id="IPR008920">
    <property type="entry name" value="TF_FadR/GntR_C"/>
</dbReference>
<dbReference type="Pfam" id="PF07729">
    <property type="entry name" value="FCD"/>
    <property type="match status" value="1"/>
</dbReference>
<evidence type="ECO:0000313" key="6">
    <source>
        <dbReference type="Proteomes" id="UP001596037"/>
    </source>
</evidence>
<dbReference type="PRINTS" id="PR00033">
    <property type="entry name" value="HTHASNC"/>
</dbReference>
<name>A0ABW0NJ03_9BURK</name>
<dbReference type="InterPro" id="IPR000485">
    <property type="entry name" value="AsnC-type_HTH_dom"/>
</dbReference>
<dbReference type="Gene3D" id="1.10.10.10">
    <property type="entry name" value="Winged helix-like DNA-binding domain superfamily/Winged helix DNA-binding domain"/>
    <property type="match status" value="1"/>
</dbReference>
<dbReference type="InterPro" id="IPR036388">
    <property type="entry name" value="WH-like_DNA-bd_sf"/>
</dbReference>
<evidence type="ECO:0000256" key="2">
    <source>
        <dbReference type="ARBA" id="ARBA00023125"/>
    </source>
</evidence>